<gene>
    <name evidence="1" type="ORF">SVUK_LOCUS20800</name>
</gene>
<name>A0A3P7M3P0_STRVU</name>
<dbReference type="Proteomes" id="UP000270094">
    <property type="component" value="Unassembled WGS sequence"/>
</dbReference>
<keyword evidence="2" id="KW-1185">Reference proteome</keyword>
<proteinExistence type="predicted"/>
<evidence type="ECO:0000313" key="2">
    <source>
        <dbReference type="Proteomes" id="UP000270094"/>
    </source>
</evidence>
<protein>
    <submittedName>
        <fullName evidence="1">Uncharacterized protein</fullName>
    </submittedName>
</protein>
<organism evidence="1 2">
    <name type="scientific">Strongylus vulgaris</name>
    <name type="common">Blood worm</name>
    <dbReference type="NCBI Taxonomy" id="40348"/>
    <lineage>
        <taxon>Eukaryota</taxon>
        <taxon>Metazoa</taxon>
        <taxon>Ecdysozoa</taxon>
        <taxon>Nematoda</taxon>
        <taxon>Chromadorea</taxon>
        <taxon>Rhabditida</taxon>
        <taxon>Rhabditina</taxon>
        <taxon>Rhabditomorpha</taxon>
        <taxon>Strongyloidea</taxon>
        <taxon>Strongylidae</taxon>
        <taxon>Strongylus</taxon>
    </lineage>
</organism>
<accession>A0A3P7M3P0</accession>
<reference evidence="1 2" key="1">
    <citation type="submission" date="2018-11" db="EMBL/GenBank/DDBJ databases">
        <authorList>
            <consortium name="Pathogen Informatics"/>
        </authorList>
    </citation>
    <scope>NUCLEOTIDE SEQUENCE [LARGE SCALE GENOMIC DNA]</scope>
</reference>
<evidence type="ECO:0000313" key="1">
    <source>
        <dbReference type="EMBL" id="VDM85802.1"/>
    </source>
</evidence>
<dbReference type="AlphaFoldDB" id="A0A3P7M3P0"/>
<sequence length="31" mass="3652">MVLDHFATILKFTLCLRIHSKPHIKEQMVMA</sequence>
<dbReference type="EMBL" id="UYYB01145525">
    <property type="protein sequence ID" value="VDM85802.1"/>
    <property type="molecule type" value="Genomic_DNA"/>
</dbReference>